<evidence type="ECO:0000313" key="3">
    <source>
        <dbReference type="Proteomes" id="UP000738325"/>
    </source>
</evidence>
<accession>A0A9P6RCP0</accession>
<comment type="caution">
    <text evidence="2">The sequence shown here is derived from an EMBL/GenBank/DDBJ whole genome shotgun (WGS) entry which is preliminary data.</text>
</comment>
<dbReference type="AlphaFoldDB" id="A0A9P6RCP0"/>
<feature type="compositionally biased region" description="Basic residues" evidence="1">
    <location>
        <begin position="66"/>
        <end position="75"/>
    </location>
</feature>
<dbReference type="Proteomes" id="UP000738325">
    <property type="component" value="Unassembled WGS sequence"/>
</dbReference>
<sequence>MSTPPRNIADDIPEQDESMSIADQHLRHLTRPTWGVVQSKRSMPQLSMERTLPPDMAMEEDAPSHYRPRPRAATL</sequence>
<reference evidence="2" key="1">
    <citation type="journal article" date="2020" name="Fungal Divers.">
        <title>Resolving the Mortierellaceae phylogeny through synthesis of multi-gene phylogenetics and phylogenomics.</title>
        <authorList>
            <person name="Vandepol N."/>
            <person name="Liber J."/>
            <person name="Desiro A."/>
            <person name="Na H."/>
            <person name="Kennedy M."/>
            <person name="Barry K."/>
            <person name="Grigoriev I.V."/>
            <person name="Miller A.N."/>
            <person name="O'Donnell K."/>
            <person name="Stajich J.E."/>
            <person name="Bonito G."/>
        </authorList>
    </citation>
    <scope>NUCLEOTIDE SEQUENCE</scope>
    <source>
        <strain evidence="2">REB-010B</strain>
    </source>
</reference>
<feature type="non-terminal residue" evidence="2">
    <location>
        <position position="75"/>
    </location>
</feature>
<evidence type="ECO:0000256" key="1">
    <source>
        <dbReference type="SAM" id="MobiDB-lite"/>
    </source>
</evidence>
<dbReference type="EMBL" id="JAAAIP010000464">
    <property type="protein sequence ID" value="KAG0316704.1"/>
    <property type="molecule type" value="Genomic_DNA"/>
</dbReference>
<keyword evidence="3" id="KW-1185">Reference proteome</keyword>
<organism evidence="2 3">
    <name type="scientific">Dissophora globulifera</name>
    <dbReference type="NCBI Taxonomy" id="979702"/>
    <lineage>
        <taxon>Eukaryota</taxon>
        <taxon>Fungi</taxon>
        <taxon>Fungi incertae sedis</taxon>
        <taxon>Mucoromycota</taxon>
        <taxon>Mortierellomycotina</taxon>
        <taxon>Mortierellomycetes</taxon>
        <taxon>Mortierellales</taxon>
        <taxon>Mortierellaceae</taxon>
        <taxon>Dissophora</taxon>
    </lineage>
</organism>
<feature type="region of interest" description="Disordered" evidence="1">
    <location>
        <begin position="36"/>
        <end position="75"/>
    </location>
</feature>
<gene>
    <name evidence="2" type="ORF">BGZ99_006730</name>
</gene>
<protein>
    <submittedName>
        <fullName evidence="2">Uncharacterized protein</fullName>
    </submittedName>
</protein>
<proteinExistence type="predicted"/>
<name>A0A9P6RCP0_9FUNG</name>
<evidence type="ECO:0000313" key="2">
    <source>
        <dbReference type="EMBL" id="KAG0316704.1"/>
    </source>
</evidence>